<feature type="transmembrane region" description="Helical" evidence="1">
    <location>
        <begin position="65"/>
        <end position="82"/>
    </location>
</feature>
<dbReference type="Proteomes" id="UP000015531">
    <property type="component" value="Unassembled WGS sequence"/>
</dbReference>
<sequence length="235" mass="25452">MAPLNVTHGLVLGLFLALPWLGRSEWLPWGAEALFLIGGFQLRLADRRWNARNGALDWISHIRMAPARLMPWGAMVIVAIIAHRPQDAQAIGLAAIVSELLLYPASVRLMRQTTRPVTAAFLLMLVGALGVIDTGDARLAFAFMAGIATGILWLRGPDGDIRMTVSAVISVAFAIGSTIAFPQILPFALPLIAVGATMALAHLSTLRRRPMPWQWDGAVSSRFRRAPRPLASPPS</sequence>
<organism evidence="2 3">
    <name type="scientific">Sphingobium lactosutens DS20</name>
    <dbReference type="NCBI Taxonomy" id="1331060"/>
    <lineage>
        <taxon>Bacteria</taxon>
        <taxon>Pseudomonadati</taxon>
        <taxon>Pseudomonadota</taxon>
        <taxon>Alphaproteobacteria</taxon>
        <taxon>Sphingomonadales</taxon>
        <taxon>Sphingomonadaceae</taxon>
        <taxon>Sphingobium</taxon>
    </lineage>
</organism>
<keyword evidence="1" id="KW-1133">Transmembrane helix</keyword>
<dbReference type="EMBL" id="ATDP01000106">
    <property type="protein sequence ID" value="EQB11870.1"/>
    <property type="molecule type" value="Genomic_DNA"/>
</dbReference>
<feature type="transmembrane region" description="Helical" evidence="1">
    <location>
        <begin position="161"/>
        <end position="181"/>
    </location>
</feature>
<dbReference type="eggNOG" id="ENOG502ZYFJ">
    <property type="taxonomic scope" value="Bacteria"/>
</dbReference>
<dbReference type="AlphaFoldDB" id="T0IJG3"/>
<evidence type="ECO:0000313" key="2">
    <source>
        <dbReference type="EMBL" id="EQB11870.1"/>
    </source>
</evidence>
<reference evidence="2 3" key="1">
    <citation type="journal article" date="2013" name="Genome Announc.">
        <title>Draft Genome Sequence of Sphingobium lactosutens Strain DS20T, Isolated from a Hexachlorocyclohexane Dumpsite.</title>
        <authorList>
            <person name="Kumar R."/>
            <person name="Dwivedi V."/>
            <person name="Negi V."/>
            <person name="Khurana J.P."/>
            <person name="Lal R."/>
        </authorList>
    </citation>
    <scope>NUCLEOTIDE SEQUENCE [LARGE SCALE GENOMIC DNA]</scope>
    <source>
        <strain evidence="2 3">DS20</strain>
    </source>
</reference>
<dbReference type="PATRIC" id="fig|1331060.3.peg.4323"/>
<feature type="transmembrane region" description="Helical" evidence="1">
    <location>
        <begin position="117"/>
        <end position="132"/>
    </location>
</feature>
<gene>
    <name evidence="2" type="ORF">RLDS_22340</name>
</gene>
<keyword evidence="3" id="KW-1185">Reference proteome</keyword>
<name>T0IJG3_9SPHN</name>
<keyword evidence="1" id="KW-0812">Transmembrane</keyword>
<evidence type="ECO:0000256" key="1">
    <source>
        <dbReference type="SAM" id="Phobius"/>
    </source>
</evidence>
<keyword evidence="1" id="KW-0472">Membrane</keyword>
<comment type="caution">
    <text evidence="2">The sequence shown here is derived from an EMBL/GenBank/DDBJ whole genome shotgun (WGS) entry which is preliminary data.</text>
</comment>
<proteinExistence type="predicted"/>
<feature type="transmembrane region" description="Helical" evidence="1">
    <location>
        <begin position="187"/>
        <end position="206"/>
    </location>
</feature>
<protein>
    <submittedName>
        <fullName evidence="2">Uncharacterized protein</fullName>
    </submittedName>
</protein>
<feature type="transmembrane region" description="Helical" evidence="1">
    <location>
        <begin position="88"/>
        <end position="105"/>
    </location>
</feature>
<feature type="transmembrane region" description="Helical" evidence="1">
    <location>
        <begin position="138"/>
        <end position="154"/>
    </location>
</feature>
<accession>T0IJG3</accession>
<feature type="transmembrane region" description="Helical" evidence="1">
    <location>
        <begin position="26"/>
        <end position="44"/>
    </location>
</feature>
<evidence type="ECO:0000313" key="3">
    <source>
        <dbReference type="Proteomes" id="UP000015531"/>
    </source>
</evidence>